<dbReference type="Proteomes" id="UP001164539">
    <property type="component" value="Chromosome 3"/>
</dbReference>
<name>A0ACC1YKZ2_MELAZ</name>
<evidence type="ECO:0000313" key="1">
    <source>
        <dbReference type="EMBL" id="KAJ4723285.1"/>
    </source>
</evidence>
<evidence type="ECO:0000313" key="2">
    <source>
        <dbReference type="Proteomes" id="UP001164539"/>
    </source>
</evidence>
<dbReference type="EMBL" id="CM051396">
    <property type="protein sequence ID" value="KAJ4723285.1"/>
    <property type="molecule type" value="Genomic_DNA"/>
</dbReference>
<protein>
    <submittedName>
        <fullName evidence="1">Kinase</fullName>
    </submittedName>
</protein>
<comment type="caution">
    <text evidence="1">The sequence shown here is derived from an EMBL/GenBank/DDBJ whole genome shotgun (WGS) entry which is preliminary data.</text>
</comment>
<organism evidence="1 2">
    <name type="scientific">Melia azedarach</name>
    <name type="common">Chinaberry tree</name>
    <dbReference type="NCBI Taxonomy" id="155640"/>
    <lineage>
        <taxon>Eukaryota</taxon>
        <taxon>Viridiplantae</taxon>
        <taxon>Streptophyta</taxon>
        <taxon>Embryophyta</taxon>
        <taxon>Tracheophyta</taxon>
        <taxon>Spermatophyta</taxon>
        <taxon>Magnoliopsida</taxon>
        <taxon>eudicotyledons</taxon>
        <taxon>Gunneridae</taxon>
        <taxon>Pentapetalae</taxon>
        <taxon>rosids</taxon>
        <taxon>malvids</taxon>
        <taxon>Sapindales</taxon>
        <taxon>Meliaceae</taxon>
        <taxon>Melia</taxon>
    </lineage>
</organism>
<keyword evidence="1" id="KW-0808">Transferase</keyword>
<reference evidence="1 2" key="1">
    <citation type="journal article" date="2023" name="Science">
        <title>Complex scaffold remodeling in plant triterpene biosynthesis.</title>
        <authorList>
            <person name="De La Pena R."/>
            <person name="Hodgson H."/>
            <person name="Liu J.C."/>
            <person name="Stephenson M.J."/>
            <person name="Martin A.C."/>
            <person name="Owen C."/>
            <person name="Harkess A."/>
            <person name="Leebens-Mack J."/>
            <person name="Jimenez L.E."/>
            <person name="Osbourn A."/>
            <person name="Sattely E.S."/>
        </authorList>
    </citation>
    <scope>NUCLEOTIDE SEQUENCE [LARGE SCALE GENOMIC DNA]</scope>
    <source>
        <strain evidence="2">cv. JPN11</strain>
        <tissue evidence="1">Leaf</tissue>
    </source>
</reference>
<sequence>MNTLLGFHIILLLCLVNASAAVRICPDTHCGNFRIRFPFGTEKGCYFNEWFKVTCNAQKLFLRKINLEVLESSGLMVNLPVISSGCGRNSTGASVDLSGSPFSFSDSNRFTAIGCSNYATMIDQNNSVIGGCLSVCNGDEKAGKEGCYGINCCQTTIPSYLQYFQVDMPPFNFGNASNTKCKSAFMIAQDSSGSISPKNYKDLTHAPAYLDWGKDIGSCLERMDSSNTICHQNGYCWLLLSSNLFCGCDRVDRGYCIGNMYCINNNCSKCPAGYHNSTDGSCTANKTLNPPVKGQIIAGSVGGSLGLLLLFIGGWWLYEFVKKRKEIKLQQKFFKRNGGLLLQQELSSNKCNVDKTKLFSSKELEKATDNYNTNRILGQGGQGTVYKGMLADGRIVAIKKSKVVDKSKVDQFINEVVILSQINHRNVVKLLGCCMEIEVPLLVYEFIPNGTLFQYIHDQTEEFPITWKIQLRIAVEISGALSYLHSAASIPIYHRDIKSANILLDDKYHAKVSDFGISRSIMIDQTHLTTQVQGTFGYLDPEYFRSSQFTEKSDVYSFGIVLAELLTRQKPIRSTTCEEDRSLAAYFLCAMEDDRLFDVLDSRVLKEGGKEEIIIVARLAQRCLNHNGKNRPTMREVATELTRIRGDSIVPINHEEIINCEDGDMIGHNLETGSSSTGVGSNTSTSFSIDADP</sequence>
<keyword evidence="2" id="KW-1185">Reference proteome</keyword>
<proteinExistence type="predicted"/>
<accession>A0ACC1YKZ2</accession>
<gene>
    <name evidence="1" type="ORF">OWV82_006671</name>
</gene>
<keyword evidence="1" id="KW-0418">Kinase</keyword>